<evidence type="ECO:0000256" key="1">
    <source>
        <dbReference type="ARBA" id="ARBA00022823"/>
    </source>
</evidence>
<name>A0A7C1JL80_THERO</name>
<comment type="caution">
    <text evidence="2">The sequence shown here is derived from an EMBL/GenBank/DDBJ whole genome shotgun (WGS) entry which is preliminary data.</text>
</comment>
<dbReference type="Pfam" id="PF01597">
    <property type="entry name" value="GCV_H"/>
    <property type="match status" value="1"/>
</dbReference>
<reference evidence="2" key="1">
    <citation type="journal article" date="2020" name="mSystems">
        <title>Genome- and Community-Level Interaction Insights into Carbon Utilization and Element Cycling Functions of Hydrothermarchaeota in Hydrothermal Sediment.</title>
        <authorList>
            <person name="Zhou Z."/>
            <person name="Liu Y."/>
            <person name="Xu W."/>
            <person name="Pan J."/>
            <person name="Luo Z.H."/>
            <person name="Li M."/>
        </authorList>
    </citation>
    <scope>NUCLEOTIDE SEQUENCE [LARGE SCALE GENOMIC DNA]</scope>
    <source>
        <strain evidence="2">SpSt-222</strain>
    </source>
</reference>
<dbReference type="GO" id="GO:0019464">
    <property type="term" value="P:glycine decarboxylation via glycine cleavage system"/>
    <property type="evidence" value="ECO:0007669"/>
    <property type="project" value="InterPro"/>
</dbReference>
<dbReference type="AlphaFoldDB" id="A0A7C1JL80"/>
<dbReference type="GO" id="GO:0005829">
    <property type="term" value="C:cytosol"/>
    <property type="evidence" value="ECO:0007669"/>
    <property type="project" value="TreeGrafter"/>
</dbReference>
<dbReference type="InterPro" id="IPR033753">
    <property type="entry name" value="GCV_H/Fam206"/>
</dbReference>
<protein>
    <submittedName>
        <fullName evidence="2">Glycine cleavage system protein H</fullName>
    </submittedName>
</protein>
<organism evidence="2">
    <name type="scientific">Thermomicrobium roseum</name>
    <dbReference type="NCBI Taxonomy" id="500"/>
    <lineage>
        <taxon>Bacteria</taxon>
        <taxon>Pseudomonadati</taxon>
        <taxon>Thermomicrobiota</taxon>
        <taxon>Thermomicrobia</taxon>
        <taxon>Thermomicrobiales</taxon>
        <taxon>Thermomicrobiaceae</taxon>
        <taxon>Thermomicrobium</taxon>
    </lineage>
</organism>
<dbReference type="Gene3D" id="2.40.50.100">
    <property type="match status" value="1"/>
</dbReference>
<keyword evidence="1" id="KW-0450">Lipoyl</keyword>
<dbReference type="CDD" id="cd06848">
    <property type="entry name" value="GCS_H"/>
    <property type="match status" value="1"/>
</dbReference>
<dbReference type="SUPFAM" id="SSF51230">
    <property type="entry name" value="Single hybrid motif"/>
    <property type="match status" value="1"/>
</dbReference>
<dbReference type="PANTHER" id="PTHR11715:SF3">
    <property type="entry name" value="GLYCINE CLEAVAGE SYSTEM H PROTEIN-RELATED"/>
    <property type="match status" value="1"/>
</dbReference>
<dbReference type="PANTHER" id="PTHR11715">
    <property type="entry name" value="GLYCINE CLEAVAGE SYSTEM H PROTEIN"/>
    <property type="match status" value="1"/>
</dbReference>
<proteinExistence type="predicted"/>
<dbReference type="GO" id="GO:0005960">
    <property type="term" value="C:glycine cleavage complex"/>
    <property type="evidence" value="ECO:0007669"/>
    <property type="project" value="InterPro"/>
</dbReference>
<dbReference type="GO" id="GO:0009249">
    <property type="term" value="P:protein lipoylation"/>
    <property type="evidence" value="ECO:0007669"/>
    <property type="project" value="TreeGrafter"/>
</dbReference>
<dbReference type="EMBL" id="DSJL01000007">
    <property type="protein sequence ID" value="HEF64697.1"/>
    <property type="molecule type" value="Genomic_DNA"/>
</dbReference>
<gene>
    <name evidence="2" type="ORF">ENP47_03705</name>
</gene>
<evidence type="ECO:0000313" key="2">
    <source>
        <dbReference type="EMBL" id="HEF64697.1"/>
    </source>
</evidence>
<sequence>MTREAPSFAIVHSCILPLDLHYRIEQHQWVRVEADGTVTLGYTDVAQTVAGRILHVTFRPTGRHYAHDTTVAVVESAKWLGAYRTPVSGLLLETNAALLEDPELVNRSPYRRGWLVRIQPDDLERDLADLLTGHEAIAAYDAFMSRRGLDDCVHCEGYELP</sequence>
<dbReference type="InterPro" id="IPR011053">
    <property type="entry name" value="Single_hybrid_motif"/>
</dbReference>
<accession>A0A7C1JL80</accession>
<dbReference type="InterPro" id="IPR002930">
    <property type="entry name" value="GCV_H"/>
</dbReference>